<evidence type="ECO:0000313" key="2">
    <source>
        <dbReference type="Proteomes" id="UP001589894"/>
    </source>
</evidence>
<reference evidence="1 2" key="1">
    <citation type="submission" date="2024-09" db="EMBL/GenBank/DDBJ databases">
        <authorList>
            <person name="Sun Q."/>
            <person name="Mori K."/>
        </authorList>
    </citation>
    <scope>NUCLEOTIDE SEQUENCE [LARGE SCALE GENOMIC DNA]</scope>
    <source>
        <strain evidence="1 2">TBRC 2205</strain>
    </source>
</reference>
<dbReference type="RefSeq" id="WP_377342770.1">
    <property type="nucleotide sequence ID" value="NZ_JBHLUE010000026.1"/>
</dbReference>
<name>A0ABV6P344_9ACTN</name>
<dbReference type="EMBL" id="JBHLUE010000026">
    <property type="protein sequence ID" value="MFC0567465.1"/>
    <property type="molecule type" value="Genomic_DNA"/>
</dbReference>
<accession>A0ABV6P344</accession>
<protein>
    <submittedName>
        <fullName evidence="1">Uncharacterized protein</fullName>
    </submittedName>
</protein>
<comment type="caution">
    <text evidence="1">The sequence shown here is derived from an EMBL/GenBank/DDBJ whole genome shotgun (WGS) entry which is preliminary data.</text>
</comment>
<organism evidence="1 2">
    <name type="scientific">Plantactinospora siamensis</name>
    <dbReference type="NCBI Taxonomy" id="555372"/>
    <lineage>
        <taxon>Bacteria</taxon>
        <taxon>Bacillati</taxon>
        <taxon>Actinomycetota</taxon>
        <taxon>Actinomycetes</taxon>
        <taxon>Micromonosporales</taxon>
        <taxon>Micromonosporaceae</taxon>
        <taxon>Plantactinospora</taxon>
    </lineage>
</organism>
<evidence type="ECO:0000313" key="1">
    <source>
        <dbReference type="EMBL" id="MFC0567465.1"/>
    </source>
</evidence>
<keyword evidence="2" id="KW-1185">Reference proteome</keyword>
<dbReference type="Proteomes" id="UP001589894">
    <property type="component" value="Unassembled WGS sequence"/>
</dbReference>
<proteinExistence type="predicted"/>
<gene>
    <name evidence="1" type="ORF">ACFFHU_25425</name>
</gene>
<sequence length="98" mass="10953">MIDSVKSDAVVMYTSRGRSPFPWGDPAAVRALGAGEELLRHIEGLVEEMYEAFPLATRDPDLSNATETVERGMAVRHPELDSRAVEALAWMWSYSAWK</sequence>